<evidence type="ECO:0000313" key="3">
    <source>
        <dbReference type="Proteomes" id="UP000031443"/>
    </source>
</evidence>
<name>M7BRJ8_CHEMY</name>
<gene>
    <name evidence="2" type="ORF">UY3_08136</name>
</gene>
<feature type="compositionally biased region" description="Low complexity" evidence="1">
    <location>
        <begin position="230"/>
        <end position="239"/>
    </location>
</feature>
<dbReference type="AlphaFoldDB" id="M7BRJ8"/>
<protein>
    <submittedName>
        <fullName evidence="2">Uncharacterized protein</fullName>
    </submittedName>
</protein>
<keyword evidence="3" id="KW-1185">Reference proteome</keyword>
<feature type="region of interest" description="Disordered" evidence="1">
    <location>
        <begin position="205"/>
        <end position="261"/>
    </location>
</feature>
<accession>M7BRJ8</accession>
<evidence type="ECO:0000313" key="2">
    <source>
        <dbReference type="EMBL" id="EMP34718.1"/>
    </source>
</evidence>
<evidence type="ECO:0000256" key="1">
    <source>
        <dbReference type="SAM" id="MobiDB-lite"/>
    </source>
</evidence>
<organism evidence="2 3">
    <name type="scientific">Chelonia mydas</name>
    <name type="common">Green sea-turtle</name>
    <name type="synonym">Chelonia agassizi</name>
    <dbReference type="NCBI Taxonomy" id="8469"/>
    <lineage>
        <taxon>Eukaryota</taxon>
        <taxon>Metazoa</taxon>
        <taxon>Chordata</taxon>
        <taxon>Craniata</taxon>
        <taxon>Vertebrata</taxon>
        <taxon>Euteleostomi</taxon>
        <taxon>Archelosauria</taxon>
        <taxon>Testudinata</taxon>
        <taxon>Testudines</taxon>
        <taxon>Cryptodira</taxon>
        <taxon>Durocryptodira</taxon>
        <taxon>Americhelydia</taxon>
        <taxon>Chelonioidea</taxon>
        <taxon>Cheloniidae</taxon>
        <taxon>Chelonia</taxon>
    </lineage>
</organism>
<proteinExistence type="predicted"/>
<sequence length="261" mass="28121">MEAEQDDQGGAELIGAESPGAVRCRGAGDRWRDVERYRDVNRCLRSYRYREPDLDLDGDLRRDWHRDRLQPYQDSDLREPERRHKYDRRREWDRCRDCKRRCERCRDQDWDRDRCCPASLGKGGRIGDGFLFDSTTHTGGAAGCRGVGSVSAIKSRAAEKVSGVEGSLSSTAVCTGELTCTGLDSPCGAGVDSAGAVTCPVRSSNGRGSGAGSVGGYQTDNVKPTNKKQSAPAWAASSSGPETGTSAAVVEVPVGPDAASL</sequence>
<dbReference type="EMBL" id="KB531910">
    <property type="protein sequence ID" value="EMP34718.1"/>
    <property type="molecule type" value="Genomic_DNA"/>
</dbReference>
<reference evidence="3" key="1">
    <citation type="journal article" date="2013" name="Nat. Genet.">
        <title>The draft genomes of soft-shell turtle and green sea turtle yield insights into the development and evolution of the turtle-specific body plan.</title>
        <authorList>
            <person name="Wang Z."/>
            <person name="Pascual-Anaya J."/>
            <person name="Zadissa A."/>
            <person name="Li W."/>
            <person name="Niimura Y."/>
            <person name="Huang Z."/>
            <person name="Li C."/>
            <person name="White S."/>
            <person name="Xiong Z."/>
            <person name="Fang D."/>
            <person name="Wang B."/>
            <person name="Ming Y."/>
            <person name="Chen Y."/>
            <person name="Zheng Y."/>
            <person name="Kuraku S."/>
            <person name="Pignatelli M."/>
            <person name="Herrero J."/>
            <person name="Beal K."/>
            <person name="Nozawa M."/>
            <person name="Li Q."/>
            <person name="Wang J."/>
            <person name="Zhang H."/>
            <person name="Yu L."/>
            <person name="Shigenobu S."/>
            <person name="Wang J."/>
            <person name="Liu J."/>
            <person name="Flicek P."/>
            <person name="Searle S."/>
            <person name="Wang J."/>
            <person name="Kuratani S."/>
            <person name="Yin Y."/>
            <person name="Aken B."/>
            <person name="Zhang G."/>
            <person name="Irie N."/>
        </authorList>
    </citation>
    <scope>NUCLEOTIDE SEQUENCE [LARGE SCALE GENOMIC DNA]</scope>
</reference>
<feature type="compositionally biased region" description="Polar residues" evidence="1">
    <location>
        <begin position="218"/>
        <end position="229"/>
    </location>
</feature>
<dbReference type="Proteomes" id="UP000031443">
    <property type="component" value="Unassembled WGS sequence"/>
</dbReference>